<reference evidence="9" key="2">
    <citation type="submission" date="2021-04" db="EMBL/GenBank/DDBJ databases">
        <authorList>
            <person name="Gilroy R."/>
        </authorList>
    </citation>
    <scope>NUCLEOTIDE SEQUENCE</scope>
    <source>
        <strain evidence="9">CHK183-5548</strain>
    </source>
</reference>
<evidence type="ECO:0000256" key="5">
    <source>
        <dbReference type="ARBA" id="ARBA00022989"/>
    </source>
</evidence>
<comment type="similarity">
    <text evidence="2">Belongs to the bacterial sugar transferase family.</text>
</comment>
<feature type="transmembrane region" description="Helical" evidence="7">
    <location>
        <begin position="12"/>
        <end position="30"/>
    </location>
</feature>
<evidence type="ECO:0000313" key="10">
    <source>
        <dbReference type="Proteomes" id="UP000823883"/>
    </source>
</evidence>
<reference evidence="9" key="1">
    <citation type="journal article" date="2021" name="PeerJ">
        <title>Extensive microbial diversity within the chicken gut microbiome revealed by metagenomics and culture.</title>
        <authorList>
            <person name="Gilroy R."/>
            <person name="Ravi A."/>
            <person name="Getino M."/>
            <person name="Pursley I."/>
            <person name="Horton D.L."/>
            <person name="Alikhan N.F."/>
            <person name="Baker D."/>
            <person name="Gharbi K."/>
            <person name="Hall N."/>
            <person name="Watson M."/>
            <person name="Adriaenssens E.M."/>
            <person name="Foster-Nyarko E."/>
            <person name="Jarju S."/>
            <person name="Secka A."/>
            <person name="Antonio M."/>
            <person name="Oren A."/>
            <person name="Chaudhuri R.R."/>
            <person name="La Ragione R."/>
            <person name="Hildebrand F."/>
            <person name="Pallen M.J."/>
        </authorList>
    </citation>
    <scope>NUCLEOTIDE SEQUENCE</scope>
    <source>
        <strain evidence="9">CHK183-5548</strain>
    </source>
</reference>
<evidence type="ECO:0000256" key="7">
    <source>
        <dbReference type="SAM" id="Phobius"/>
    </source>
</evidence>
<evidence type="ECO:0000256" key="2">
    <source>
        <dbReference type="ARBA" id="ARBA00006464"/>
    </source>
</evidence>
<feature type="transmembrane region" description="Helical" evidence="7">
    <location>
        <begin position="111"/>
        <end position="135"/>
    </location>
</feature>
<dbReference type="Proteomes" id="UP000823883">
    <property type="component" value="Unassembled WGS sequence"/>
</dbReference>
<dbReference type="Pfam" id="PF02397">
    <property type="entry name" value="Bac_transf"/>
    <property type="match status" value="1"/>
</dbReference>
<protein>
    <submittedName>
        <fullName evidence="9">Sugar transferase</fullName>
    </submittedName>
</protein>
<keyword evidence="4 7" id="KW-0812">Transmembrane</keyword>
<evidence type="ECO:0000259" key="8">
    <source>
        <dbReference type="Pfam" id="PF02397"/>
    </source>
</evidence>
<feature type="transmembrane region" description="Helical" evidence="7">
    <location>
        <begin position="80"/>
        <end position="99"/>
    </location>
</feature>
<keyword evidence="3 9" id="KW-0808">Transferase</keyword>
<dbReference type="GO" id="GO:0016780">
    <property type="term" value="F:phosphotransferase activity, for other substituted phosphate groups"/>
    <property type="evidence" value="ECO:0007669"/>
    <property type="project" value="TreeGrafter"/>
</dbReference>
<evidence type="ECO:0000256" key="3">
    <source>
        <dbReference type="ARBA" id="ARBA00022679"/>
    </source>
</evidence>
<dbReference type="InterPro" id="IPR003362">
    <property type="entry name" value="Bact_transf"/>
</dbReference>
<organism evidence="9 10">
    <name type="scientific">Candidatus Lachnoclostridium pullistercoris</name>
    <dbReference type="NCBI Taxonomy" id="2838632"/>
    <lineage>
        <taxon>Bacteria</taxon>
        <taxon>Bacillati</taxon>
        <taxon>Bacillota</taxon>
        <taxon>Clostridia</taxon>
        <taxon>Lachnospirales</taxon>
        <taxon>Lachnospiraceae</taxon>
    </lineage>
</organism>
<proteinExistence type="inferred from homology"/>
<feature type="transmembrane region" description="Helical" evidence="7">
    <location>
        <begin position="260"/>
        <end position="281"/>
    </location>
</feature>
<evidence type="ECO:0000256" key="1">
    <source>
        <dbReference type="ARBA" id="ARBA00004141"/>
    </source>
</evidence>
<dbReference type="EMBL" id="DWWL01000074">
    <property type="protein sequence ID" value="HJC48627.1"/>
    <property type="molecule type" value="Genomic_DNA"/>
</dbReference>
<dbReference type="InterPro" id="IPR017475">
    <property type="entry name" value="EPS_sugar_tfrase"/>
</dbReference>
<sequence length="445" mass="51794">MKMQERYKRLIKLLFSMVLTGLITAIYAFVWTYYFNERMLQAPFFRRGNWMMIFLYGVLLVFFMQMYGGYKVGYLKKGNLIYSQILSVVFLNTFTYFQIAVLDKRFYAPTVLIFMTLADAAAIVIWTLIFERLYMWMYPPRRMLMVYGDRSDYHLMEKMNAREDKYEITDMMSYRQGFQAFVEKVNGFDGVIVGDMPSHDRNLILKYCFEQEIRTYAVPKISDILLRSSDDLTLFDSPLLLSRNRGLTIEQEMIKRAVDVVLSLAAAVITLPFFAVIGAAIKLTDGGPVFYRQIRLTKGGKEFEIYKFRTMIQNAEAESGARLASEKDPRILPVGRFLRATRLDELPQIYNILKGDMSIVGPRPERPELAAEIEKEIPEFTYRLKVKAGLTGYAQVYGKYNTTSYDKLKLDLTYIRNYSILLDLKLIIMTPKIMLLKESTEGVKE</sequence>
<dbReference type="PANTHER" id="PTHR30576:SF0">
    <property type="entry name" value="UNDECAPRENYL-PHOSPHATE N-ACETYLGALACTOSAMINYL 1-PHOSPHATE TRANSFERASE-RELATED"/>
    <property type="match status" value="1"/>
</dbReference>
<accession>A0A9D2T6T1</accession>
<dbReference type="NCBIfam" id="TIGR03025">
    <property type="entry name" value="EPS_sugtrans"/>
    <property type="match status" value="1"/>
</dbReference>
<keyword evidence="6 7" id="KW-0472">Membrane</keyword>
<evidence type="ECO:0000256" key="4">
    <source>
        <dbReference type="ARBA" id="ARBA00022692"/>
    </source>
</evidence>
<gene>
    <name evidence="9" type="ORF">IAA04_11295</name>
</gene>
<dbReference type="GO" id="GO:0016020">
    <property type="term" value="C:membrane"/>
    <property type="evidence" value="ECO:0007669"/>
    <property type="project" value="UniProtKB-SubCell"/>
</dbReference>
<dbReference type="AlphaFoldDB" id="A0A9D2T6T1"/>
<evidence type="ECO:0000256" key="6">
    <source>
        <dbReference type="ARBA" id="ARBA00023136"/>
    </source>
</evidence>
<feature type="transmembrane region" description="Helical" evidence="7">
    <location>
        <begin position="50"/>
        <end position="68"/>
    </location>
</feature>
<feature type="domain" description="Bacterial sugar transferase" evidence="8">
    <location>
        <begin position="255"/>
        <end position="435"/>
    </location>
</feature>
<name>A0A9D2T6T1_9FIRM</name>
<evidence type="ECO:0000313" key="9">
    <source>
        <dbReference type="EMBL" id="HJC48627.1"/>
    </source>
</evidence>
<keyword evidence="5 7" id="KW-1133">Transmembrane helix</keyword>
<dbReference type="PANTHER" id="PTHR30576">
    <property type="entry name" value="COLANIC BIOSYNTHESIS UDP-GLUCOSE LIPID CARRIER TRANSFERASE"/>
    <property type="match status" value="1"/>
</dbReference>
<comment type="caution">
    <text evidence="9">The sequence shown here is derived from an EMBL/GenBank/DDBJ whole genome shotgun (WGS) entry which is preliminary data.</text>
</comment>
<comment type="subcellular location">
    <subcellularLocation>
        <location evidence="1">Membrane</location>
        <topology evidence="1">Multi-pass membrane protein</topology>
    </subcellularLocation>
</comment>